<reference evidence="2 3" key="1">
    <citation type="submission" date="2024-02" db="EMBL/GenBank/DDBJ databases">
        <authorList>
            <person name="Chen Y."/>
            <person name="Shah S."/>
            <person name="Dougan E. K."/>
            <person name="Thang M."/>
            <person name="Chan C."/>
        </authorList>
    </citation>
    <scope>NUCLEOTIDE SEQUENCE [LARGE SCALE GENOMIC DNA]</scope>
</reference>
<evidence type="ECO:0000256" key="1">
    <source>
        <dbReference type="SAM" id="MobiDB-lite"/>
    </source>
</evidence>
<evidence type="ECO:0000313" key="3">
    <source>
        <dbReference type="Proteomes" id="UP001642464"/>
    </source>
</evidence>
<proteinExistence type="predicted"/>
<organism evidence="2 3">
    <name type="scientific">Durusdinium trenchii</name>
    <dbReference type="NCBI Taxonomy" id="1381693"/>
    <lineage>
        <taxon>Eukaryota</taxon>
        <taxon>Sar</taxon>
        <taxon>Alveolata</taxon>
        <taxon>Dinophyceae</taxon>
        <taxon>Suessiales</taxon>
        <taxon>Symbiodiniaceae</taxon>
        <taxon>Durusdinium</taxon>
    </lineage>
</organism>
<protein>
    <submittedName>
        <fullName evidence="2">Uncharacterized protein</fullName>
    </submittedName>
</protein>
<feature type="compositionally biased region" description="Polar residues" evidence="1">
    <location>
        <begin position="101"/>
        <end position="110"/>
    </location>
</feature>
<dbReference type="EMBL" id="CAXAMM010034559">
    <property type="protein sequence ID" value="CAK9073076.1"/>
    <property type="molecule type" value="Genomic_DNA"/>
</dbReference>
<feature type="compositionally biased region" description="Low complexity" evidence="1">
    <location>
        <begin position="111"/>
        <end position="129"/>
    </location>
</feature>
<sequence>MQASPAHCQATCAQSALRHDLATAGEALPAVAPMSCVQTLGRVDSDLAWRNGNFHAKAWARRLREEVEHEDSPPVKNQTSSKQALTQDAHAAPSPLKGDPFSSTTVATNEVTDVAVATPAAAPPSDSSTGPAWREAGSQQFC</sequence>
<dbReference type="Proteomes" id="UP001642464">
    <property type="component" value="Unassembled WGS sequence"/>
</dbReference>
<keyword evidence="3" id="KW-1185">Reference proteome</keyword>
<feature type="region of interest" description="Disordered" evidence="1">
    <location>
        <begin position="63"/>
        <end position="142"/>
    </location>
</feature>
<feature type="compositionally biased region" description="Basic and acidic residues" evidence="1">
    <location>
        <begin position="63"/>
        <end position="73"/>
    </location>
</feature>
<gene>
    <name evidence="2" type="ORF">SCF082_LOCUS35854</name>
</gene>
<name>A0ABP0PAL7_9DINO</name>
<comment type="caution">
    <text evidence="2">The sequence shown here is derived from an EMBL/GenBank/DDBJ whole genome shotgun (WGS) entry which is preliminary data.</text>
</comment>
<evidence type="ECO:0000313" key="2">
    <source>
        <dbReference type="EMBL" id="CAK9073076.1"/>
    </source>
</evidence>
<accession>A0ABP0PAL7</accession>
<feature type="compositionally biased region" description="Polar residues" evidence="1">
    <location>
        <begin position="75"/>
        <end position="86"/>
    </location>
</feature>